<dbReference type="GO" id="GO:0003677">
    <property type="term" value="F:DNA binding"/>
    <property type="evidence" value="ECO:0007669"/>
    <property type="project" value="UniProtKB-KW"/>
</dbReference>
<evidence type="ECO:0000313" key="4">
    <source>
        <dbReference type="Proteomes" id="UP000033047"/>
    </source>
</evidence>
<evidence type="ECO:0000256" key="1">
    <source>
        <dbReference type="ARBA" id="ARBA00023125"/>
    </source>
</evidence>
<comment type="caution">
    <text evidence="3">The sequence shown here is derived from an EMBL/GenBank/DDBJ whole genome shotgun (WGS) entry which is preliminary data.</text>
</comment>
<dbReference type="InterPro" id="IPR005902">
    <property type="entry name" value="HU_DNA-bd_put"/>
</dbReference>
<dbReference type="SUPFAM" id="SSF47729">
    <property type="entry name" value="IHF-like DNA-binding proteins"/>
    <property type="match status" value="1"/>
</dbReference>
<dbReference type="NCBIfam" id="TIGR01201">
    <property type="entry name" value="HU_rel"/>
    <property type="match status" value="1"/>
</dbReference>
<evidence type="ECO:0000313" key="3">
    <source>
        <dbReference type="EMBL" id="KKB47980.1"/>
    </source>
</evidence>
<reference evidence="3 4" key="1">
    <citation type="submission" date="2013-04" db="EMBL/GenBank/DDBJ databases">
        <title>The Genome Sequence of Parabacteroides goldsteinii DSM 19448.</title>
        <authorList>
            <consortium name="The Broad Institute Genomics Platform"/>
            <person name="Earl A."/>
            <person name="Ward D."/>
            <person name="Feldgarden M."/>
            <person name="Gevers D."/>
            <person name="Martens E."/>
            <person name="Sakamoto M."/>
            <person name="Benno Y."/>
            <person name="Song Y."/>
            <person name="Liu C."/>
            <person name="Lee J."/>
            <person name="Bolanos M."/>
            <person name="Vaisanen M.L."/>
            <person name="Finegold S.M."/>
            <person name="Walker B."/>
            <person name="Young S."/>
            <person name="Zeng Q."/>
            <person name="Gargeya S."/>
            <person name="Fitzgerald M."/>
            <person name="Haas B."/>
            <person name="Abouelleil A."/>
            <person name="Allen A.W."/>
            <person name="Alvarado L."/>
            <person name="Arachchi H.M."/>
            <person name="Berlin A.M."/>
            <person name="Chapman S.B."/>
            <person name="Gainer-Dewar J."/>
            <person name="Goldberg J."/>
            <person name="Griggs A."/>
            <person name="Gujja S."/>
            <person name="Hansen M."/>
            <person name="Howarth C."/>
            <person name="Imamovic A."/>
            <person name="Ireland A."/>
            <person name="Larimer J."/>
            <person name="McCowan C."/>
            <person name="Murphy C."/>
            <person name="Pearson M."/>
            <person name="Poon T.W."/>
            <person name="Priest M."/>
            <person name="Roberts A."/>
            <person name="Saif S."/>
            <person name="Shea T."/>
            <person name="Sisk P."/>
            <person name="Sykes S."/>
            <person name="Wortman J."/>
            <person name="Nusbaum C."/>
            <person name="Birren B."/>
        </authorList>
    </citation>
    <scope>NUCLEOTIDE SEQUENCE [LARGE SCALE GENOMIC DNA]</scope>
    <source>
        <strain evidence="3 4">DSM 19448</strain>
    </source>
</reference>
<dbReference type="Pfam" id="PF18291">
    <property type="entry name" value="HU-HIG"/>
    <property type="match status" value="1"/>
</dbReference>
<dbReference type="HOGENOM" id="CLU_078159_2_1_10"/>
<sequence length="217" mass="24957">MTAIYKMEQNPPKKGSGKKVVLHPRIVPRDTVSTDRLIEEASSRSTYTDGDLKGAVRLLSDMLKEKLRDGYNVYLDGIGYFSVSLKSRPVEDKKELRSESVHFKNVNFRCCARLKHELKTMSVERYKEPKVTDFSQEEKESRLLRYLERHAYITTLAYQGLNGCTQYLARKELKQFVADGILVEDGTRRMCIYVKRPEPAELPDSLVVDSNIGKVCR</sequence>
<dbReference type="Proteomes" id="UP000033047">
    <property type="component" value="Unassembled WGS sequence"/>
</dbReference>
<proteinExistence type="predicted"/>
<dbReference type="RefSeq" id="WP_046147410.1">
    <property type="nucleotide sequence ID" value="NZ_KQ033913.1"/>
</dbReference>
<name>A0A0F5IRL9_9BACT</name>
<feature type="domain" description="HU" evidence="2">
    <location>
        <begin position="1"/>
        <end position="125"/>
    </location>
</feature>
<gene>
    <name evidence="3" type="ORF">HMPREF1535_04396</name>
</gene>
<protein>
    <recommendedName>
        <fullName evidence="2">HU domain-containing protein</fullName>
    </recommendedName>
</protein>
<accession>A0A0F5IRL9</accession>
<dbReference type="PATRIC" id="fig|927665.4.peg.4514"/>
<dbReference type="InterPro" id="IPR010992">
    <property type="entry name" value="IHF-like_DNA-bd_dom_sf"/>
</dbReference>
<dbReference type="AlphaFoldDB" id="A0A0F5IRL9"/>
<dbReference type="EMBL" id="AQHV01000024">
    <property type="protein sequence ID" value="KKB47980.1"/>
    <property type="molecule type" value="Genomic_DNA"/>
</dbReference>
<keyword evidence="1" id="KW-0238">DNA-binding</keyword>
<dbReference type="InterPro" id="IPR041607">
    <property type="entry name" value="HU-HIG"/>
</dbReference>
<evidence type="ECO:0000259" key="2">
    <source>
        <dbReference type="Pfam" id="PF18291"/>
    </source>
</evidence>
<organism evidence="3 4">
    <name type="scientific">Parabacteroides goldsteinii DSM 19448 = WAL 12034</name>
    <dbReference type="NCBI Taxonomy" id="927665"/>
    <lineage>
        <taxon>Bacteria</taxon>
        <taxon>Pseudomonadati</taxon>
        <taxon>Bacteroidota</taxon>
        <taxon>Bacteroidia</taxon>
        <taxon>Bacteroidales</taxon>
        <taxon>Tannerellaceae</taxon>
        <taxon>Parabacteroides</taxon>
    </lineage>
</organism>